<reference evidence="1 2" key="1">
    <citation type="submission" date="2023-03" db="EMBL/GenBank/DDBJ databases">
        <title>Bacillus Genome Sequencing.</title>
        <authorList>
            <person name="Dunlap C."/>
        </authorList>
    </citation>
    <scope>NUCLEOTIDE SEQUENCE [LARGE SCALE GENOMIC DNA]</scope>
    <source>
        <strain evidence="1 2">NRS-52</strain>
    </source>
</reference>
<name>A0ABU6PWK7_9BACL</name>
<dbReference type="Proteomes" id="UP001343257">
    <property type="component" value="Unassembled WGS sequence"/>
</dbReference>
<dbReference type="EMBL" id="JARTLD010000047">
    <property type="protein sequence ID" value="MED5019277.1"/>
    <property type="molecule type" value="Genomic_DNA"/>
</dbReference>
<comment type="caution">
    <text evidence="1">The sequence shown here is derived from an EMBL/GenBank/DDBJ whole genome shotgun (WGS) entry which is preliminary data.</text>
</comment>
<proteinExistence type="predicted"/>
<gene>
    <name evidence="1" type="ORF">P9847_18405</name>
</gene>
<keyword evidence="2" id="KW-1185">Reference proteome</keyword>
<organism evidence="1 2">
    <name type="scientific">Paenibacillus chibensis</name>
    <dbReference type="NCBI Taxonomy" id="59846"/>
    <lineage>
        <taxon>Bacteria</taxon>
        <taxon>Bacillati</taxon>
        <taxon>Bacillota</taxon>
        <taxon>Bacilli</taxon>
        <taxon>Bacillales</taxon>
        <taxon>Paenibacillaceae</taxon>
        <taxon>Paenibacillus</taxon>
    </lineage>
</organism>
<evidence type="ECO:0000313" key="2">
    <source>
        <dbReference type="Proteomes" id="UP001343257"/>
    </source>
</evidence>
<dbReference type="RefSeq" id="WP_328280145.1">
    <property type="nucleotide sequence ID" value="NZ_JARTLD010000047.1"/>
</dbReference>
<protein>
    <submittedName>
        <fullName evidence="1">Uncharacterized protein</fullName>
    </submittedName>
</protein>
<accession>A0ABU6PWK7</accession>
<sequence length="145" mass="16383">MLQADADVEAPGQIRLHAIELFILHLSSKESGTFDPFGEHYRVFMRIKADKGNGWGEILLNEGHRPADWVVWASWYERFLHRSFKSQASLQEDILRSVDPLHLSRAQLLCDALQGAWQAEDRSSITGKGGSGPLFRLAEAYVSLF</sequence>
<evidence type="ECO:0000313" key="1">
    <source>
        <dbReference type="EMBL" id="MED5019277.1"/>
    </source>
</evidence>